<sequence>MMSDGSARFKEWPRVVCLGDRGVAMPGRSNMAGASSQAASVGGLALGASRGAHPTMRLDSFLKSTDPGYQHAEAPTQGDRFIRKMATYGQIRPSVSFVSEARVIRPAKECGAMDMSNLPNPIMDPKGDPREGTFEIPAPPPEVDDSFIKMYQNHSLMLPSERYKEHLLMKAGERKWREERDAVFRYRKRMTVLERKHPEGILGIDGPTHPDTILYKDRYQHLAAQAERKANIAEDRFGNLHSQTYSDDAVAMRNYGTDPGLERSKDICIQRKCVDPEQHPFRFLDTHARLFPKFSPTWDPERAAALRSHDVRDKTHNIVNGAQNALTYEVALPWEEVQQQAVQRRVAEAAKTATRSKNMRSMGSHEI</sequence>
<reference evidence="1" key="1">
    <citation type="submission" date="2021-02" db="EMBL/GenBank/DDBJ databases">
        <authorList>
            <person name="Dougan E. K."/>
            <person name="Rhodes N."/>
            <person name="Thang M."/>
            <person name="Chan C."/>
        </authorList>
    </citation>
    <scope>NUCLEOTIDE SEQUENCE</scope>
</reference>
<gene>
    <name evidence="1" type="ORF">SNAT2548_LOCUS21641</name>
</gene>
<dbReference type="Proteomes" id="UP000604046">
    <property type="component" value="Unassembled WGS sequence"/>
</dbReference>
<protein>
    <submittedName>
        <fullName evidence="1">Uncharacterized protein</fullName>
    </submittedName>
</protein>
<name>A0A812QPH8_9DINO</name>
<dbReference type="OrthoDB" id="417983at2759"/>
<organism evidence="1 2">
    <name type="scientific">Symbiodinium natans</name>
    <dbReference type="NCBI Taxonomy" id="878477"/>
    <lineage>
        <taxon>Eukaryota</taxon>
        <taxon>Sar</taxon>
        <taxon>Alveolata</taxon>
        <taxon>Dinophyceae</taxon>
        <taxon>Suessiales</taxon>
        <taxon>Symbiodiniaceae</taxon>
        <taxon>Symbiodinium</taxon>
    </lineage>
</organism>
<keyword evidence="2" id="KW-1185">Reference proteome</keyword>
<proteinExistence type="predicted"/>
<dbReference type="AlphaFoldDB" id="A0A812QPH8"/>
<evidence type="ECO:0000313" key="1">
    <source>
        <dbReference type="EMBL" id="CAE7397538.1"/>
    </source>
</evidence>
<comment type="caution">
    <text evidence="1">The sequence shown here is derived from an EMBL/GenBank/DDBJ whole genome shotgun (WGS) entry which is preliminary data.</text>
</comment>
<evidence type="ECO:0000313" key="2">
    <source>
        <dbReference type="Proteomes" id="UP000604046"/>
    </source>
</evidence>
<accession>A0A812QPH8</accession>
<dbReference type="EMBL" id="CAJNDS010002259">
    <property type="protein sequence ID" value="CAE7397538.1"/>
    <property type="molecule type" value="Genomic_DNA"/>
</dbReference>